<dbReference type="RefSeq" id="WP_091100066.1">
    <property type="nucleotide sequence ID" value="NZ_FOBF01000004.1"/>
</dbReference>
<feature type="region of interest" description="Disordered" evidence="1">
    <location>
        <begin position="1"/>
        <end position="56"/>
    </location>
</feature>
<proteinExistence type="predicted"/>
<dbReference type="OrthoDB" id="123178at2"/>
<protein>
    <submittedName>
        <fullName evidence="2">Uncharacterized protein</fullName>
    </submittedName>
</protein>
<organism evidence="2 3">
    <name type="scientific">Nonomuraea pusilla</name>
    <dbReference type="NCBI Taxonomy" id="46177"/>
    <lineage>
        <taxon>Bacteria</taxon>
        <taxon>Bacillati</taxon>
        <taxon>Actinomycetota</taxon>
        <taxon>Actinomycetes</taxon>
        <taxon>Streptosporangiales</taxon>
        <taxon>Streptosporangiaceae</taxon>
        <taxon>Nonomuraea</taxon>
    </lineage>
</organism>
<dbReference type="STRING" id="46177.SAMN05660976_02308"/>
<sequence length="276" mass="29144">MDSDELKVPSRRAEDARTPSSRRPARDGRANDDHPHGTASGPAHAGPVALFDQDPGHVRTRWREVQSSFVDDPGDAVRRADGLVGEVVDAITKALASRRSALRERWEGAGGARDTEQLRLALREYRTVLERLLDLSGGAHHSPESAAARESGAAWESGTVGGAARESAASREAARGPGSAVAHGTGPARPVQGDVPRQREDGRTVDGSRGPSGQELRATPERAAPERATSERAVPEPAVPERTVPGRGVHERGGRDRADGDGADGAHRPGAGREVR</sequence>
<reference evidence="2 3" key="1">
    <citation type="submission" date="2016-10" db="EMBL/GenBank/DDBJ databases">
        <authorList>
            <person name="de Groot N.N."/>
        </authorList>
    </citation>
    <scope>NUCLEOTIDE SEQUENCE [LARGE SCALE GENOMIC DNA]</scope>
    <source>
        <strain evidence="2 3">DSM 43357</strain>
    </source>
</reference>
<feature type="region of interest" description="Disordered" evidence="1">
    <location>
        <begin position="137"/>
        <end position="276"/>
    </location>
</feature>
<keyword evidence="3" id="KW-1185">Reference proteome</keyword>
<name>A0A1H7PAZ0_9ACTN</name>
<evidence type="ECO:0000313" key="2">
    <source>
        <dbReference type="EMBL" id="SEL32257.1"/>
    </source>
</evidence>
<gene>
    <name evidence="2" type="ORF">SAMN05660976_02308</name>
</gene>
<feature type="compositionally biased region" description="Basic and acidic residues" evidence="1">
    <location>
        <begin position="248"/>
        <end position="276"/>
    </location>
</feature>
<feature type="compositionally biased region" description="Basic and acidic residues" evidence="1">
    <location>
        <begin position="1"/>
        <end position="17"/>
    </location>
</feature>
<feature type="compositionally biased region" description="Basic and acidic residues" evidence="1">
    <location>
        <begin position="196"/>
        <end position="206"/>
    </location>
</feature>
<evidence type="ECO:0000313" key="3">
    <source>
        <dbReference type="Proteomes" id="UP000198953"/>
    </source>
</evidence>
<feature type="compositionally biased region" description="Basic and acidic residues" evidence="1">
    <location>
        <begin position="218"/>
        <end position="234"/>
    </location>
</feature>
<dbReference type="Proteomes" id="UP000198953">
    <property type="component" value="Unassembled WGS sequence"/>
</dbReference>
<feature type="compositionally biased region" description="Basic and acidic residues" evidence="1">
    <location>
        <begin position="24"/>
        <end position="36"/>
    </location>
</feature>
<accession>A0A1H7PAZ0</accession>
<dbReference type="EMBL" id="FOBF01000004">
    <property type="protein sequence ID" value="SEL32257.1"/>
    <property type="molecule type" value="Genomic_DNA"/>
</dbReference>
<dbReference type="AlphaFoldDB" id="A0A1H7PAZ0"/>
<evidence type="ECO:0000256" key="1">
    <source>
        <dbReference type="SAM" id="MobiDB-lite"/>
    </source>
</evidence>